<dbReference type="RefSeq" id="WP_344905728.1">
    <property type="nucleotide sequence ID" value="NZ_BAABAS010000026.1"/>
</dbReference>
<keyword evidence="1 2" id="KW-0238">DNA-binding</keyword>
<dbReference type="Proteomes" id="UP001501710">
    <property type="component" value="Unassembled WGS sequence"/>
</dbReference>
<dbReference type="PANTHER" id="PTHR30055">
    <property type="entry name" value="HTH-TYPE TRANSCRIPTIONAL REGULATOR RUTR"/>
    <property type="match status" value="1"/>
</dbReference>
<evidence type="ECO:0000313" key="4">
    <source>
        <dbReference type="EMBL" id="GAA4240951.1"/>
    </source>
</evidence>
<dbReference type="Pfam" id="PF17933">
    <property type="entry name" value="TetR_C_25"/>
    <property type="match status" value="1"/>
</dbReference>
<evidence type="ECO:0000256" key="1">
    <source>
        <dbReference type="ARBA" id="ARBA00023125"/>
    </source>
</evidence>
<dbReference type="Pfam" id="PF00440">
    <property type="entry name" value="TetR_N"/>
    <property type="match status" value="1"/>
</dbReference>
<dbReference type="PROSITE" id="PS50977">
    <property type="entry name" value="HTH_TETR_2"/>
    <property type="match status" value="1"/>
</dbReference>
<sequence>MSSGERAEDLTAKARIRDAALLEFAEHGVKGATIRGIAKAAGVSPALVQHHYGTKEALREECDRYVVKAIREVKDESLRGGMASPGFFEIAMRTALPIQRYFSRAMADGSEAAANLFDEVVAYSEETLEGGQPGVARPNTDDLHAYATVMTAMNLGLYVLHEHVSRALGVDILTAEGYRTMALAMIDLYDDRLLSPELVAQARAALTAPLAPGERPPSKQNHEENR</sequence>
<dbReference type="PRINTS" id="PR00455">
    <property type="entry name" value="HTHTETR"/>
</dbReference>
<name>A0ABP8CLY4_9ACTN</name>
<proteinExistence type="predicted"/>
<feature type="DNA-binding region" description="H-T-H motif" evidence="2">
    <location>
        <begin position="33"/>
        <end position="52"/>
    </location>
</feature>
<dbReference type="InterPro" id="IPR001647">
    <property type="entry name" value="HTH_TetR"/>
</dbReference>
<organism evidence="4 5">
    <name type="scientific">Actinomadura meridiana</name>
    <dbReference type="NCBI Taxonomy" id="559626"/>
    <lineage>
        <taxon>Bacteria</taxon>
        <taxon>Bacillati</taxon>
        <taxon>Actinomycetota</taxon>
        <taxon>Actinomycetes</taxon>
        <taxon>Streptosporangiales</taxon>
        <taxon>Thermomonosporaceae</taxon>
        <taxon>Actinomadura</taxon>
    </lineage>
</organism>
<dbReference type="InterPro" id="IPR041484">
    <property type="entry name" value="TetR_C_25"/>
</dbReference>
<dbReference type="EMBL" id="BAABAS010000026">
    <property type="protein sequence ID" value="GAA4240951.1"/>
    <property type="molecule type" value="Genomic_DNA"/>
</dbReference>
<comment type="caution">
    <text evidence="4">The sequence shown here is derived from an EMBL/GenBank/DDBJ whole genome shotgun (WGS) entry which is preliminary data.</text>
</comment>
<evidence type="ECO:0000259" key="3">
    <source>
        <dbReference type="PROSITE" id="PS50977"/>
    </source>
</evidence>
<evidence type="ECO:0000313" key="5">
    <source>
        <dbReference type="Proteomes" id="UP001501710"/>
    </source>
</evidence>
<dbReference type="PANTHER" id="PTHR30055:SF146">
    <property type="entry name" value="HTH-TYPE TRANSCRIPTIONAL DUAL REGULATOR CECR"/>
    <property type="match status" value="1"/>
</dbReference>
<dbReference type="SUPFAM" id="SSF46689">
    <property type="entry name" value="Homeodomain-like"/>
    <property type="match status" value="1"/>
</dbReference>
<protein>
    <submittedName>
        <fullName evidence="4">TetR/AcrR family transcriptional regulator</fullName>
    </submittedName>
</protein>
<dbReference type="InterPro" id="IPR009057">
    <property type="entry name" value="Homeodomain-like_sf"/>
</dbReference>
<dbReference type="InterPro" id="IPR050109">
    <property type="entry name" value="HTH-type_TetR-like_transc_reg"/>
</dbReference>
<gene>
    <name evidence="4" type="ORF">GCM10022254_67830</name>
</gene>
<accession>A0ABP8CLY4</accession>
<reference evidence="5" key="1">
    <citation type="journal article" date="2019" name="Int. J. Syst. Evol. Microbiol.">
        <title>The Global Catalogue of Microorganisms (GCM) 10K type strain sequencing project: providing services to taxonomists for standard genome sequencing and annotation.</title>
        <authorList>
            <consortium name="The Broad Institute Genomics Platform"/>
            <consortium name="The Broad Institute Genome Sequencing Center for Infectious Disease"/>
            <person name="Wu L."/>
            <person name="Ma J."/>
        </authorList>
    </citation>
    <scope>NUCLEOTIDE SEQUENCE [LARGE SCALE GENOMIC DNA]</scope>
    <source>
        <strain evidence="5">JCM 17440</strain>
    </source>
</reference>
<keyword evidence="5" id="KW-1185">Reference proteome</keyword>
<evidence type="ECO:0000256" key="2">
    <source>
        <dbReference type="PROSITE-ProRule" id="PRU00335"/>
    </source>
</evidence>
<dbReference type="Gene3D" id="1.10.357.10">
    <property type="entry name" value="Tetracycline Repressor, domain 2"/>
    <property type="match status" value="1"/>
</dbReference>
<feature type="domain" description="HTH tetR-type" evidence="3">
    <location>
        <begin position="10"/>
        <end position="70"/>
    </location>
</feature>